<name>A0A6M3J710_9ZZZZ</name>
<dbReference type="SUPFAM" id="SSF49899">
    <property type="entry name" value="Concanavalin A-like lectins/glucanases"/>
    <property type="match status" value="1"/>
</dbReference>
<reference evidence="1" key="1">
    <citation type="submission" date="2020-03" db="EMBL/GenBank/DDBJ databases">
        <title>The deep terrestrial virosphere.</title>
        <authorList>
            <person name="Holmfeldt K."/>
            <person name="Nilsson E."/>
            <person name="Simone D."/>
            <person name="Lopez-Fernandez M."/>
            <person name="Wu X."/>
            <person name="de Brujin I."/>
            <person name="Lundin D."/>
            <person name="Andersson A."/>
            <person name="Bertilsson S."/>
            <person name="Dopson M."/>
        </authorList>
    </citation>
    <scope>NUCLEOTIDE SEQUENCE</scope>
    <source>
        <strain evidence="1">MM415B00458</strain>
    </source>
</reference>
<dbReference type="AlphaFoldDB" id="A0A6M3J710"/>
<evidence type="ECO:0000313" key="1">
    <source>
        <dbReference type="EMBL" id="QJA64881.1"/>
    </source>
</evidence>
<dbReference type="InterPro" id="IPR013320">
    <property type="entry name" value="ConA-like_dom_sf"/>
</dbReference>
<accession>A0A6M3J710</accession>
<organism evidence="1">
    <name type="scientific">viral metagenome</name>
    <dbReference type="NCBI Taxonomy" id="1070528"/>
    <lineage>
        <taxon>unclassified sequences</taxon>
        <taxon>metagenomes</taxon>
        <taxon>organismal metagenomes</taxon>
    </lineage>
</organism>
<gene>
    <name evidence="1" type="ORF">MM415B00458_0032</name>
</gene>
<sequence length="259" mass="28040">MSILILNGKTSRVRPNQDLLVNKHDRFEPPIINGYMPTDVAINGLHRLPILSGCVLDLPLYHPILSPSSFKSLDANQHSCTVTGAIWLPQGRTFDGNDDYIEATCPQLDFTTGAFSGVIWVYLDAIGAYSYLMARGFAAADGWFFTIEAGGYLEINTSQAGANQQSYSAAGTVTTGSWLCLGFTRDGAVCKVYINGVDSTAGSGAHINPLTSARTLKIGVDDNLASDLDGLVGEVQVYNRALSSAEILRNYQSTKWRYL</sequence>
<proteinExistence type="predicted"/>
<protein>
    <submittedName>
        <fullName evidence="1">Putative structural protein</fullName>
    </submittedName>
</protein>
<dbReference type="EMBL" id="MT141528">
    <property type="protein sequence ID" value="QJA64881.1"/>
    <property type="molecule type" value="Genomic_DNA"/>
</dbReference>
<dbReference type="Pfam" id="PF13385">
    <property type="entry name" value="Laminin_G_3"/>
    <property type="match status" value="1"/>
</dbReference>
<dbReference type="Gene3D" id="2.60.120.200">
    <property type="match status" value="1"/>
</dbReference>